<dbReference type="Pfam" id="PF00583">
    <property type="entry name" value="Acetyltransf_1"/>
    <property type="match status" value="1"/>
</dbReference>
<dbReference type="PANTHER" id="PTHR10545:SF42">
    <property type="entry name" value="ACETYLTRANSFERASE"/>
    <property type="match status" value="1"/>
</dbReference>
<dbReference type="EMBL" id="CP067393">
    <property type="protein sequence ID" value="QQP85725.1"/>
    <property type="molecule type" value="Genomic_DNA"/>
</dbReference>
<dbReference type="CDD" id="cd04301">
    <property type="entry name" value="NAT_SF"/>
    <property type="match status" value="1"/>
</dbReference>
<keyword evidence="2" id="KW-0012">Acyltransferase</keyword>
<evidence type="ECO:0000256" key="1">
    <source>
        <dbReference type="ARBA" id="ARBA00022679"/>
    </source>
</evidence>
<dbReference type="KEGG" id="eaz:JHT90_00210"/>
<accession>A0A974NFB7</accession>
<sequence>MTDITIRFVEEKDYQQWVEVYKGYISFYQRDFDEKKVATVWQWIKDKKMFALVAELDGKLVGLAHYREMLSPLNGFTVGFLDDLFVDPACRGKKVVDALMQALKQQAQQNGWPFIRWITAENNYRAKAFYDRIANKTAWNTYQMDC</sequence>
<evidence type="ECO:0000313" key="5">
    <source>
        <dbReference type="Proteomes" id="UP000595278"/>
    </source>
</evidence>
<dbReference type="GO" id="GO:0008080">
    <property type="term" value="F:N-acetyltransferase activity"/>
    <property type="evidence" value="ECO:0007669"/>
    <property type="project" value="TreeGrafter"/>
</dbReference>
<dbReference type="PROSITE" id="PS51186">
    <property type="entry name" value="GNAT"/>
    <property type="match status" value="1"/>
</dbReference>
<dbReference type="PANTHER" id="PTHR10545">
    <property type="entry name" value="DIAMINE N-ACETYLTRANSFERASE"/>
    <property type="match status" value="1"/>
</dbReference>
<dbReference type="Gene3D" id="3.40.630.30">
    <property type="match status" value="1"/>
</dbReference>
<dbReference type="RefSeq" id="WP_201092620.1">
    <property type="nucleotide sequence ID" value="NZ_CP067393.1"/>
</dbReference>
<dbReference type="InterPro" id="IPR000182">
    <property type="entry name" value="GNAT_dom"/>
</dbReference>
<protein>
    <submittedName>
        <fullName evidence="4">GNAT family N-acetyltransferase</fullName>
    </submittedName>
</protein>
<dbReference type="InterPro" id="IPR016181">
    <property type="entry name" value="Acyl_CoA_acyltransferase"/>
</dbReference>
<dbReference type="Proteomes" id="UP000595278">
    <property type="component" value="Chromosome"/>
</dbReference>
<keyword evidence="5" id="KW-1185">Reference proteome</keyword>
<keyword evidence="1" id="KW-0808">Transferase</keyword>
<evidence type="ECO:0000313" key="4">
    <source>
        <dbReference type="EMBL" id="QQP85725.1"/>
    </source>
</evidence>
<organism evidence="4 5">
    <name type="scientific">Entomomonas asaccharolytica</name>
    <dbReference type="NCBI Taxonomy" id="2785331"/>
    <lineage>
        <taxon>Bacteria</taxon>
        <taxon>Pseudomonadati</taxon>
        <taxon>Pseudomonadota</taxon>
        <taxon>Gammaproteobacteria</taxon>
        <taxon>Pseudomonadales</taxon>
        <taxon>Pseudomonadaceae</taxon>
        <taxon>Entomomonas</taxon>
    </lineage>
</organism>
<dbReference type="InterPro" id="IPR051016">
    <property type="entry name" value="Diverse_Substrate_AcTransf"/>
</dbReference>
<dbReference type="SUPFAM" id="SSF55729">
    <property type="entry name" value="Acyl-CoA N-acyltransferases (Nat)"/>
    <property type="match status" value="1"/>
</dbReference>
<evidence type="ECO:0000256" key="2">
    <source>
        <dbReference type="ARBA" id="ARBA00023315"/>
    </source>
</evidence>
<feature type="domain" description="N-acetyltransferase" evidence="3">
    <location>
        <begin position="4"/>
        <end position="146"/>
    </location>
</feature>
<reference evidence="4 5" key="1">
    <citation type="submission" date="2021-01" db="EMBL/GenBank/DDBJ databases">
        <title>Entomomonas sp. F2A isolated from a house cricket (Acheta domesticus).</title>
        <authorList>
            <person name="Spergser J."/>
            <person name="Busse H.-J."/>
        </authorList>
    </citation>
    <scope>NUCLEOTIDE SEQUENCE [LARGE SCALE GENOMIC DNA]</scope>
    <source>
        <strain evidence="4 5">F2A</strain>
    </source>
</reference>
<name>A0A974NFB7_9GAMM</name>
<dbReference type="AlphaFoldDB" id="A0A974NFB7"/>
<evidence type="ECO:0000259" key="3">
    <source>
        <dbReference type="PROSITE" id="PS51186"/>
    </source>
</evidence>
<proteinExistence type="predicted"/>
<gene>
    <name evidence="4" type="ORF">JHT90_00210</name>
</gene>